<feature type="transmembrane region" description="Helical" evidence="6">
    <location>
        <begin position="127"/>
        <end position="145"/>
    </location>
</feature>
<feature type="transmembrane region" description="Helical" evidence="6">
    <location>
        <begin position="63"/>
        <end position="81"/>
    </location>
</feature>
<proteinExistence type="predicted"/>
<feature type="transmembrane region" description="Helical" evidence="6">
    <location>
        <begin position="21"/>
        <end position="43"/>
    </location>
</feature>
<evidence type="ECO:0000313" key="8">
    <source>
        <dbReference type="Proteomes" id="UP000183461"/>
    </source>
</evidence>
<dbReference type="EMBL" id="FPIP01000002">
    <property type="protein sequence ID" value="SFW21644.1"/>
    <property type="molecule type" value="Genomic_DNA"/>
</dbReference>
<organism evidence="7 8">
    <name type="scientific">Ruminococcus flavefaciens</name>
    <dbReference type="NCBI Taxonomy" id="1265"/>
    <lineage>
        <taxon>Bacteria</taxon>
        <taxon>Bacillati</taxon>
        <taxon>Bacillota</taxon>
        <taxon>Clostridia</taxon>
        <taxon>Eubacteriales</taxon>
        <taxon>Oscillospiraceae</taxon>
        <taxon>Ruminococcus</taxon>
    </lineage>
</organism>
<dbReference type="GO" id="GO:0005886">
    <property type="term" value="C:plasma membrane"/>
    <property type="evidence" value="ECO:0007669"/>
    <property type="project" value="UniProtKB-SubCell"/>
</dbReference>
<evidence type="ECO:0000256" key="2">
    <source>
        <dbReference type="ARBA" id="ARBA00022475"/>
    </source>
</evidence>
<dbReference type="PANTHER" id="PTHR30250">
    <property type="entry name" value="PST FAMILY PREDICTED COLANIC ACID TRANSPORTER"/>
    <property type="match status" value="1"/>
</dbReference>
<feature type="transmembrane region" description="Helical" evidence="6">
    <location>
        <begin position="93"/>
        <end position="115"/>
    </location>
</feature>
<feature type="transmembrane region" description="Helical" evidence="6">
    <location>
        <begin position="393"/>
        <end position="412"/>
    </location>
</feature>
<evidence type="ECO:0000256" key="4">
    <source>
        <dbReference type="ARBA" id="ARBA00022989"/>
    </source>
</evidence>
<evidence type="ECO:0000256" key="3">
    <source>
        <dbReference type="ARBA" id="ARBA00022692"/>
    </source>
</evidence>
<keyword evidence="4 6" id="KW-1133">Transmembrane helix</keyword>
<evidence type="ECO:0000256" key="1">
    <source>
        <dbReference type="ARBA" id="ARBA00004651"/>
    </source>
</evidence>
<dbReference type="Proteomes" id="UP000183461">
    <property type="component" value="Unassembled WGS sequence"/>
</dbReference>
<feature type="transmembrane region" description="Helical" evidence="6">
    <location>
        <begin position="262"/>
        <end position="281"/>
    </location>
</feature>
<feature type="transmembrane region" description="Helical" evidence="6">
    <location>
        <begin position="331"/>
        <end position="354"/>
    </location>
</feature>
<accession>A0A1K1MEU1</accession>
<comment type="subcellular location">
    <subcellularLocation>
        <location evidence="1">Cell membrane</location>
        <topology evidence="1">Multi-pass membrane protein</topology>
    </subcellularLocation>
</comment>
<keyword evidence="5 6" id="KW-0472">Membrane</keyword>
<sequence>MMQKVRKAIDLYKNMNLVVKAGLWFMLVTVIDKGIAVITQPIINRILTVDEVGTFGVYTSWRSVFAVLATFNLFGGVLEVYLTKQKDKKNSIVASLCSLSILIAFIFWSVFFLFGTFFSNLLGIKKVYFLIMAIAVTSDAIIQFWAVPKRFEYSYKIYAIIIVGLFATKSFLSVLLTYLMKSERILGRLLGLVIPNVCVALILLFIIIRKTEKEAIFQYWKRGLLFNLPLIPHYLSSILLASSDRIMIQKLSSNSDAGLYTVSYSFASLALIVFSALNSTYNPISMKAIKNKEYDVLKSSTNIIVLLSVVFSIFMMLLAPEGLWLLGGDEYLSSLDIIPVLIVGIFFSSFYFVFSNVEFVYEKNKLIFPITLIGAVINIVLNFTIIPLLGYKVAAYTTFIGYLFIAVAHYIASRKIIGEDIYNIKKLALLVCFLILGGVISMLLYECHYIIRYIVLVILTIILVYIGLKNKNALLKMVIKKKENS</sequence>
<evidence type="ECO:0000256" key="5">
    <source>
        <dbReference type="ARBA" id="ARBA00023136"/>
    </source>
</evidence>
<feature type="transmembrane region" description="Helical" evidence="6">
    <location>
        <begin position="224"/>
        <end position="242"/>
    </location>
</feature>
<feature type="transmembrane region" description="Helical" evidence="6">
    <location>
        <begin position="157"/>
        <end position="179"/>
    </location>
</feature>
<evidence type="ECO:0000313" key="7">
    <source>
        <dbReference type="EMBL" id="SFW21644.1"/>
    </source>
</evidence>
<feature type="transmembrane region" description="Helical" evidence="6">
    <location>
        <begin position="366"/>
        <end position="387"/>
    </location>
</feature>
<reference evidence="7 8" key="1">
    <citation type="submission" date="2016-11" db="EMBL/GenBank/DDBJ databases">
        <authorList>
            <person name="Jaros S."/>
            <person name="Januszkiewicz K."/>
            <person name="Wedrychowicz H."/>
        </authorList>
    </citation>
    <scope>NUCLEOTIDE SEQUENCE [LARGE SCALE GENOMIC DNA]</scope>
    <source>
        <strain evidence="7 8">YL228</strain>
    </source>
</reference>
<feature type="transmembrane region" description="Helical" evidence="6">
    <location>
        <begin position="302"/>
        <end position="319"/>
    </location>
</feature>
<gene>
    <name evidence="7" type="ORF">SAMN02910280_1129</name>
</gene>
<dbReference type="Pfam" id="PF01943">
    <property type="entry name" value="Polysacc_synt"/>
    <property type="match status" value="1"/>
</dbReference>
<name>A0A1K1MEU1_RUMFL</name>
<keyword evidence="2" id="KW-1003">Cell membrane</keyword>
<dbReference type="PANTHER" id="PTHR30250:SF11">
    <property type="entry name" value="O-ANTIGEN TRANSPORTER-RELATED"/>
    <property type="match status" value="1"/>
</dbReference>
<feature type="transmembrane region" description="Helical" evidence="6">
    <location>
        <begin position="424"/>
        <end position="444"/>
    </location>
</feature>
<feature type="transmembrane region" description="Helical" evidence="6">
    <location>
        <begin position="450"/>
        <end position="468"/>
    </location>
</feature>
<dbReference type="AlphaFoldDB" id="A0A1K1MEU1"/>
<dbReference type="InterPro" id="IPR002797">
    <property type="entry name" value="Polysacc_synth"/>
</dbReference>
<dbReference type="InterPro" id="IPR050833">
    <property type="entry name" value="Poly_Biosynth_Transport"/>
</dbReference>
<evidence type="ECO:0000256" key="6">
    <source>
        <dbReference type="SAM" id="Phobius"/>
    </source>
</evidence>
<feature type="transmembrane region" description="Helical" evidence="6">
    <location>
        <begin position="185"/>
        <end position="208"/>
    </location>
</feature>
<protein>
    <submittedName>
        <fullName evidence="7">Membrane protein involved in the export of O-antigen and teichoic acid</fullName>
    </submittedName>
</protein>
<keyword evidence="3 6" id="KW-0812">Transmembrane</keyword>